<dbReference type="EMBL" id="REGN01002537">
    <property type="protein sequence ID" value="RNA27474.1"/>
    <property type="molecule type" value="Genomic_DNA"/>
</dbReference>
<organism evidence="1 2">
    <name type="scientific">Brachionus plicatilis</name>
    <name type="common">Marine rotifer</name>
    <name type="synonym">Brachionus muelleri</name>
    <dbReference type="NCBI Taxonomy" id="10195"/>
    <lineage>
        <taxon>Eukaryota</taxon>
        <taxon>Metazoa</taxon>
        <taxon>Spiralia</taxon>
        <taxon>Gnathifera</taxon>
        <taxon>Rotifera</taxon>
        <taxon>Eurotatoria</taxon>
        <taxon>Monogononta</taxon>
        <taxon>Pseudotrocha</taxon>
        <taxon>Ploima</taxon>
        <taxon>Brachionidae</taxon>
        <taxon>Brachionus</taxon>
    </lineage>
</organism>
<dbReference type="AlphaFoldDB" id="A0A3M7RV67"/>
<gene>
    <name evidence="1" type="ORF">BpHYR1_004446</name>
</gene>
<evidence type="ECO:0000313" key="2">
    <source>
        <dbReference type="Proteomes" id="UP000276133"/>
    </source>
</evidence>
<proteinExistence type="predicted"/>
<feature type="non-terminal residue" evidence="1">
    <location>
        <position position="1"/>
    </location>
</feature>
<comment type="caution">
    <text evidence="1">The sequence shown here is derived from an EMBL/GenBank/DDBJ whole genome shotgun (WGS) entry which is preliminary data.</text>
</comment>
<dbReference type="Proteomes" id="UP000276133">
    <property type="component" value="Unassembled WGS sequence"/>
</dbReference>
<reference evidence="1 2" key="1">
    <citation type="journal article" date="2018" name="Sci. Rep.">
        <title>Genomic signatures of local adaptation to the degree of environmental predictability in rotifers.</title>
        <authorList>
            <person name="Franch-Gras L."/>
            <person name="Hahn C."/>
            <person name="Garcia-Roger E.M."/>
            <person name="Carmona M.J."/>
            <person name="Serra M."/>
            <person name="Gomez A."/>
        </authorList>
    </citation>
    <scope>NUCLEOTIDE SEQUENCE [LARGE SCALE GENOMIC DNA]</scope>
    <source>
        <strain evidence="1">HYR1</strain>
    </source>
</reference>
<keyword evidence="2" id="KW-1185">Reference proteome</keyword>
<name>A0A3M7RV67_BRAPC</name>
<evidence type="ECO:0000313" key="1">
    <source>
        <dbReference type="EMBL" id="RNA27474.1"/>
    </source>
</evidence>
<accession>A0A3M7RV67</accession>
<sequence length="106" mass="12087">SAAIPKKFNSIYSLILKKKFGPTETCTVLNEFNFIDKNLDLIIYFKSSGYCGGLLNTNPNFDLSHSIPLVVRLVKEYKEGFESRYIEYPTPLCNCYLTISSLFPET</sequence>
<protein>
    <submittedName>
        <fullName evidence="1">Uncharacterized protein</fullName>
    </submittedName>
</protein>